<dbReference type="AlphaFoldDB" id="A0A563VY01"/>
<sequence length="70" mass="7473">MFLTELSPLAQRLLQQPIAFAGGFCSGLFKLNLNEEPLSAWLANQGYTPDSSNDGNDNSGNSGPQSISIE</sequence>
<dbReference type="OrthoDB" id="488745at2"/>
<name>A0A563VY01_9CYAN</name>
<organism evidence="2 3">
    <name type="scientific">Hyella patelloides LEGE 07179</name>
    <dbReference type="NCBI Taxonomy" id="945734"/>
    <lineage>
        <taxon>Bacteria</taxon>
        <taxon>Bacillati</taxon>
        <taxon>Cyanobacteriota</taxon>
        <taxon>Cyanophyceae</taxon>
        <taxon>Pleurocapsales</taxon>
        <taxon>Hyellaceae</taxon>
        <taxon>Hyella</taxon>
    </lineage>
</organism>
<proteinExistence type="predicted"/>
<gene>
    <name evidence="2" type="ORF">H1P_4380001</name>
</gene>
<evidence type="ECO:0000256" key="1">
    <source>
        <dbReference type="SAM" id="MobiDB-lite"/>
    </source>
</evidence>
<keyword evidence="3" id="KW-1185">Reference proteome</keyword>
<protein>
    <submittedName>
        <fullName evidence="2">Uncharacterized protein</fullName>
    </submittedName>
</protein>
<dbReference type="Proteomes" id="UP000320055">
    <property type="component" value="Unassembled WGS sequence"/>
</dbReference>
<dbReference type="PANTHER" id="PTHR35996">
    <property type="entry name" value="OSJNBA0038O10.25 PROTEIN"/>
    <property type="match status" value="1"/>
</dbReference>
<feature type="region of interest" description="Disordered" evidence="1">
    <location>
        <begin position="43"/>
        <end position="70"/>
    </location>
</feature>
<accession>A0A563VY01</accession>
<dbReference type="EMBL" id="CAACVJ010000377">
    <property type="protein sequence ID" value="VEP16334.1"/>
    <property type="molecule type" value="Genomic_DNA"/>
</dbReference>
<evidence type="ECO:0000313" key="2">
    <source>
        <dbReference type="EMBL" id="VEP16334.1"/>
    </source>
</evidence>
<evidence type="ECO:0000313" key="3">
    <source>
        <dbReference type="Proteomes" id="UP000320055"/>
    </source>
</evidence>
<dbReference type="Pfam" id="PF26369">
    <property type="entry name" value="UPF0426"/>
    <property type="match status" value="1"/>
</dbReference>
<feature type="compositionally biased region" description="Low complexity" evidence="1">
    <location>
        <begin position="50"/>
        <end position="63"/>
    </location>
</feature>
<dbReference type="PANTHER" id="PTHR35996:SF1">
    <property type="entry name" value="OS04G0528100 PROTEIN"/>
    <property type="match status" value="1"/>
</dbReference>
<reference evidence="2 3" key="1">
    <citation type="submission" date="2019-01" db="EMBL/GenBank/DDBJ databases">
        <authorList>
            <person name="Brito A."/>
        </authorList>
    </citation>
    <scope>NUCLEOTIDE SEQUENCE [LARGE SCALE GENOMIC DNA]</scope>
    <source>
        <strain evidence="2">1</strain>
    </source>
</reference>
<dbReference type="RefSeq" id="WP_144875184.1">
    <property type="nucleotide sequence ID" value="NZ_LR214173.1"/>
</dbReference>
<dbReference type="InterPro" id="IPR040278">
    <property type="entry name" value="UPF0426"/>
</dbReference>